<dbReference type="InterPro" id="IPR018527">
    <property type="entry name" value="Rubredoxin_Fe_BS"/>
</dbReference>
<dbReference type="CDD" id="cd00730">
    <property type="entry name" value="rubredoxin"/>
    <property type="match status" value="1"/>
</dbReference>
<keyword evidence="9" id="KW-0479">Metal-binding</keyword>
<evidence type="ECO:0000256" key="4">
    <source>
        <dbReference type="ARBA" id="ARBA00004933"/>
    </source>
</evidence>
<evidence type="ECO:0000256" key="5">
    <source>
        <dbReference type="ARBA" id="ARBA00005337"/>
    </source>
</evidence>
<evidence type="ECO:0000256" key="1">
    <source>
        <dbReference type="ARBA" id="ARBA00001965"/>
    </source>
</evidence>
<dbReference type="SUPFAM" id="SSF57802">
    <property type="entry name" value="Rubredoxin-like"/>
    <property type="match status" value="1"/>
</dbReference>
<reference evidence="15" key="1">
    <citation type="submission" date="2019-03" db="EMBL/GenBank/DDBJ databases">
        <title>Aquabacterium pictum sp.nov., the first bacteriochlorophyll a-containing freshwater bacterium in the genus Aquabacterium of the class Betaproteobacteria.</title>
        <authorList>
            <person name="Hirose S."/>
            <person name="Tank M."/>
            <person name="Hara E."/>
            <person name="Tamaki H."/>
            <person name="Takaichi S."/>
            <person name="Haruta S."/>
            <person name="Hanada S."/>
        </authorList>
    </citation>
    <scope>NUCLEOTIDE SEQUENCE [LARGE SCALE GENOMIC DNA]</scope>
    <source>
        <strain evidence="15">W35</strain>
    </source>
</reference>
<dbReference type="Proteomes" id="UP000301751">
    <property type="component" value="Unassembled WGS sequence"/>
</dbReference>
<dbReference type="OrthoDB" id="9769238at2"/>
<keyword evidence="15" id="KW-1185">Reference proteome</keyword>
<protein>
    <recommendedName>
        <fullName evidence="13">Rubredoxin-like domain-containing protein</fullName>
    </recommendedName>
</protein>
<dbReference type="AlphaFoldDB" id="A0A480AS71"/>
<dbReference type="PRINTS" id="PR00368">
    <property type="entry name" value="FADPNR"/>
</dbReference>
<dbReference type="GO" id="GO:0005506">
    <property type="term" value="F:iron ion binding"/>
    <property type="evidence" value="ECO:0007669"/>
    <property type="project" value="InterPro"/>
</dbReference>
<evidence type="ECO:0000256" key="10">
    <source>
        <dbReference type="ARBA" id="ARBA00022827"/>
    </source>
</evidence>
<dbReference type="PRINTS" id="PR00163">
    <property type="entry name" value="RUBREDOXIN"/>
</dbReference>
<dbReference type="InterPro" id="IPR024935">
    <property type="entry name" value="Rubredoxin_dom"/>
</dbReference>
<dbReference type="SUPFAM" id="SSF51905">
    <property type="entry name" value="FAD/NAD(P)-binding domain"/>
    <property type="match status" value="1"/>
</dbReference>
<evidence type="ECO:0000256" key="12">
    <source>
        <dbReference type="ARBA" id="ARBA00023004"/>
    </source>
</evidence>
<comment type="cofactor">
    <cofactor evidence="1">
        <name>Fe(3+)</name>
        <dbReference type="ChEBI" id="CHEBI:29034"/>
    </cofactor>
</comment>
<evidence type="ECO:0000256" key="3">
    <source>
        <dbReference type="ARBA" id="ARBA00002792"/>
    </source>
</evidence>
<dbReference type="FunFam" id="2.20.28.10:FF:000001">
    <property type="entry name" value="Rubredoxin"/>
    <property type="match status" value="1"/>
</dbReference>
<dbReference type="InterPro" id="IPR023753">
    <property type="entry name" value="FAD/NAD-binding_dom"/>
</dbReference>
<comment type="caution">
    <text evidence="14">The sequence shown here is derived from an EMBL/GenBank/DDBJ whole genome shotgun (WGS) entry which is preliminary data.</text>
</comment>
<evidence type="ECO:0000313" key="14">
    <source>
        <dbReference type="EMBL" id="GCL64499.1"/>
    </source>
</evidence>
<organism evidence="14 15">
    <name type="scientific">Pseudaquabacterium pictum</name>
    <dbReference type="NCBI Taxonomy" id="2315236"/>
    <lineage>
        <taxon>Bacteria</taxon>
        <taxon>Pseudomonadati</taxon>
        <taxon>Pseudomonadota</taxon>
        <taxon>Betaproteobacteria</taxon>
        <taxon>Burkholderiales</taxon>
        <taxon>Sphaerotilaceae</taxon>
        <taxon>Pseudaquabacterium</taxon>
    </lineage>
</organism>
<name>A0A480AS71_9BURK</name>
<comment type="similarity">
    <text evidence="5">Belongs to the rubredoxin family.</text>
</comment>
<dbReference type="InterPro" id="IPR036188">
    <property type="entry name" value="FAD/NAD-bd_sf"/>
</dbReference>
<dbReference type="PROSITE" id="PS00202">
    <property type="entry name" value="RUBREDOXIN"/>
    <property type="match status" value="1"/>
</dbReference>
<comment type="pathway">
    <text evidence="4">Hydrocarbon metabolism; alkane degradation.</text>
</comment>
<comment type="function">
    <text evidence="3">Involved in the hydrocarbon hydroxylating system, which transfers electrons from NADH to rubredoxin reductase and then through rubredoxin to alkane 1 monooxygenase.</text>
</comment>
<evidence type="ECO:0000256" key="11">
    <source>
        <dbReference type="ARBA" id="ARBA00022982"/>
    </source>
</evidence>
<evidence type="ECO:0000256" key="8">
    <source>
        <dbReference type="ARBA" id="ARBA00022630"/>
    </source>
</evidence>
<keyword evidence="10" id="KW-0274">FAD</keyword>
<dbReference type="Pfam" id="PF07992">
    <property type="entry name" value="Pyr_redox_2"/>
    <property type="match status" value="1"/>
</dbReference>
<dbReference type="InterPro" id="IPR050260">
    <property type="entry name" value="FAD-bd_OxRdtase"/>
</dbReference>
<evidence type="ECO:0000256" key="9">
    <source>
        <dbReference type="ARBA" id="ARBA00022723"/>
    </source>
</evidence>
<dbReference type="PRINTS" id="PR00411">
    <property type="entry name" value="PNDRDTASEI"/>
</dbReference>
<proteinExistence type="inferred from homology"/>
<keyword evidence="12" id="KW-0408">Iron</keyword>
<keyword evidence="11" id="KW-0249">Electron transport</keyword>
<dbReference type="PROSITE" id="PS50903">
    <property type="entry name" value="RUBREDOXIN_LIKE"/>
    <property type="match status" value="1"/>
</dbReference>
<comment type="cofactor">
    <cofactor evidence="2">
        <name>FAD</name>
        <dbReference type="ChEBI" id="CHEBI:57692"/>
    </cofactor>
</comment>
<evidence type="ECO:0000259" key="13">
    <source>
        <dbReference type="PROSITE" id="PS50903"/>
    </source>
</evidence>
<evidence type="ECO:0000313" key="15">
    <source>
        <dbReference type="Proteomes" id="UP000301751"/>
    </source>
</evidence>
<accession>A0A480AS71</accession>
<sequence length="471" mass="48594">MTDALQALPWRQFICRVCGLIYDERLGDADSGLAAGTRFNDIPDDWACPICGVGKADFEPHEPVAMARAASAPAVAIAPRQAGIVVVGAGRAGWQVVQALRAQGCTAPISMVAACSGDVYDKPQLSVAMARALPLAGLVRETAAAAARRLGVHLLADTHAVAVDLPGRRLRTTRGTLRWQALVLAHGAAPALPPELPAAQVWRVNDLAAYRRLRAALDGGPQRLAIVGAGLVGCELANDLALAGHQIHLLDVQAQPLAAQLPPAAGQRLLAAWAGLPIQFIGGARVTGMAAADGPGPRWQLTLAGQAEPLQTGQVLRVDQVLCATGLRTPGRLAASAGLAFDTAAGGITVDGRSGATSQPGIYALGDCAVVDGRASRYIEPIARQAAAISAHILGLPLPDGAPPPMPLLRVKTSALPITLKWHGSGAGTWQTTVDTADELRLLQHDARGALLATLLARRPGGEIGNLGTVV</sequence>
<dbReference type="GO" id="GO:0016491">
    <property type="term" value="F:oxidoreductase activity"/>
    <property type="evidence" value="ECO:0007669"/>
    <property type="project" value="InterPro"/>
</dbReference>
<dbReference type="Pfam" id="PF00301">
    <property type="entry name" value="Rubredoxin"/>
    <property type="match status" value="1"/>
</dbReference>
<feature type="domain" description="Rubredoxin-like" evidence="13">
    <location>
        <begin position="10"/>
        <end position="61"/>
    </location>
</feature>
<evidence type="ECO:0000256" key="7">
    <source>
        <dbReference type="ARBA" id="ARBA00022448"/>
    </source>
</evidence>
<comment type="similarity">
    <text evidence="6">Belongs to the FAD-dependent oxidoreductase family.</text>
</comment>
<keyword evidence="7" id="KW-0813">Transport</keyword>
<dbReference type="PANTHER" id="PTHR43429">
    <property type="entry name" value="PYRIDINE NUCLEOTIDE-DISULFIDE OXIDOREDUCTASE DOMAIN-CONTAINING"/>
    <property type="match status" value="1"/>
</dbReference>
<dbReference type="SUPFAM" id="SSF51971">
    <property type="entry name" value="Nucleotide-binding domain"/>
    <property type="match status" value="1"/>
</dbReference>
<gene>
    <name evidence="14" type="ORF">AQPW35_35800</name>
</gene>
<keyword evidence="8" id="KW-0285">Flavoprotein</keyword>
<dbReference type="Gene3D" id="3.50.50.60">
    <property type="entry name" value="FAD/NAD(P)-binding domain"/>
    <property type="match status" value="2"/>
</dbReference>
<dbReference type="PANTHER" id="PTHR43429:SF3">
    <property type="entry name" value="NITRITE REDUCTASE [NAD(P)H]"/>
    <property type="match status" value="1"/>
</dbReference>
<dbReference type="InterPro" id="IPR024934">
    <property type="entry name" value="Rubredoxin-like_dom"/>
</dbReference>
<dbReference type="RefSeq" id="WP_137734217.1">
    <property type="nucleotide sequence ID" value="NZ_BJCL01000009.1"/>
</dbReference>
<evidence type="ECO:0000256" key="6">
    <source>
        <dbReference type="ARBA" id="ARBA00006442"/>
    </source>
</evidence>
<dbReference type="Gene3D" id="2.20.28.10">
    <property type="match status" value="1"/>
</dbReference>
<evidence type="ECO:0000256" key="2">
    <source>
        <dbReference type="ARBA" id="ARBA00001974"/>
    </source>
</evidence>
<dbReference type="EMBL" id="BJCL01000009">
    <property type="protein sequence ID" value="GCL64499.1"/>
    <property type="molecule type" value="Genomic_DNA"/>
</dbReference>